<dbReference type="PROSITE" id="PS50004">
    <property type="entry name" value="C2"/>
    <property type="match status" value="4"/>
</dbReference>
<evidence type="ECO:0000256" key="2">
    <source>
        <dbReference type="ARBA" id="ARBA00022692"/>
    </source>
</evidence>
<dbReference type="SMART" id="SM00239">
    <property type="entry name" value="C2"/>
    <property type="match status" value="4"/>
</dbReference>
<feature type="domain" description="C2" evidence="8">
    <location>
        <begin position="299"/>
        <end position="422"/>
    </location>
</feature>
<feature type="region of interest" description="Disordered" evidence="6">
    <location>
        <begin position="1009"/>
        <end position="1030"/>
    </location>
</feature>
<dbReference type="SUPFAM" id="SSF49562">
    <property type="entry name" value="C2 domain (Calcium/lipid-binding domain, CaLB)"/>
    <property type="match status" value="4"/>
</dbReference>
<evidence type="ECO:0000256" key="1">
    <source>
        <dbReference type="ARBA" id="ARBA00004167"/>
    </source>
</evidence>
<dbReference type="Pfam" id="PF00168">
    <property type="entry name" value="C2"/>
    <property type="match status" value="4"/>
</dbReference>
<dbReference type="Pfam" id="PF16165">
    <property type="entry name" value="Ferlin_C"/>
    <property type="match status" value="1"/>
</dbReference>
<dbReference type="CDD" id="cd08374">
    <property type="entry name" value="C2F_Ferlin"/>
    <property type="match status" value="1"/>
</dbReference>
<accession>A0A8C7N0B9</accession>
<dbReference type="InterPro" id="IPR012561">
    <property type="entry name" value="Ferlin_B-domain"/>
</dbReference>
<evidence type="ECO:0000256" key="3">
    <source>
        <dbReference type="ARBA" id="ARBA00022737"/>
    </source>
</evidence>
<keyword evidence="3" id="KW-0677">Repeat</keyword>
<dbReference type="Pfam" id="PF22901">
    <property type="entry name" value="dsrm_Ferlin"/>
    <property type="match status" value="1"/>
</dbReference>
<protein>
    <submittedName>
        <fullName evidence="9">Fer-1 like family member 6</fullName>
    </submittedName>
</protein>
<dbReference type="FunFam" id="2.60.40.150:FF:000054">
    <property type="entry name" value="otoferlin isoform X2"/>
    <property type="match status" value="1"/>
</dbReference>
<keyword evidence="10" id="KW-1185">Reference proteome</keyword>
<dbReference type="Ensembl" id="ENSOKIT00005097754.1">
    <property type="protein sequence ID" value="ENSOKIP00005091493.1"/>
    <property type="gene ID" value="ENSOKIG00005039679.1"/>
</dbReference>
<dbReference type="CDD" id="cd04017">
    <property type="entry name" value="C2D_Ferlin"/>
    <property type="match status" value="1"/>
</dbReference>
<gene>
    <name evidence="9" type="primary">FER1L6</name>
    <name evidence="9" type="synonym">fer1l6</name>
</gene>
<reference evidence="9" key="2">
    <citation type="submission" date="2025-09" db="UniProtKB">
        <authorList>
            <consortium name="Ensembl"/>
        </authorList>
    </citation>
    <scope>IDENTIFICATION</scope>
</reference>
<dbReference type="InterPro" id="IPR000008">
    <property type="entry name" value="C2_dom"/>
</dbReference>
<dbReference type="InterPro" id="IPR037721">
    <property type="entry name" value="Ferlin"/>
</dbReference>
<evidence type="ECO:0000313" key="9">
    <source>
        <dbReference type="Ensembl" id="ENSOKIP00005091493.1"/>
    </source>
</evidence>
<dbReference type="FunFam" id="2.60.40.150:FF:000026">
    <property type="entry name" value="dysferlin isoform X2"/>
    <property type="match status" value="1"/>
</dbReference>
<evidence type="ECO:0000256" key="5">
    <source>
        <dbReference type="ARBA" id="ARBA00023136"/>
    </source>
</evidence>
<proteinExistence type="predicted"/>
<evidence type="ECO:0000256" key="7">
    <source>
        <dbReference type="SAM" id="Phobius"/>
    </source>
</evidence>
<keyword evidence="2 7" id="KW-0812">Transmembrane</keyword>
<feature type="domain" description="C2" evidence="8">
    <location>
        <begin position="812"/>
        <end position="963"/>
    </location>
</feature>
<dbReference type="GeneTree" id="ENSGT00940000159069"/>
<dbReference type="PANTHER" id="PTHR12546">
    <property type="entry name" value="FER-1-LIKE"/>
    <property type="match status" value="1"/>
</dbReference>
<dbReference type="InterPro" id="IPR037724">
    <property type="entry name" value="C2E_Ferlin"/>
</dbReference>
<reference evidence="9" key="1">
    <citation type="submission" date="2025-08" db="UniProtKB">
        <authorList>
            <consortium name="Ensembl"/>
        </authorList>
    </citation>
    <scope>IDENTIFICATION</scope>
</reference>
<evidence type="ECO:0000256" key="6">
    <source>
        <dbReference type="SAM" id="MobiDB-lite"/>
    </source>
</evidence>
<dbReference type="Proteomes" id="UP000694557">
    <property type="component" value="Unassembled WGS sequence"/>
</dbReference>
<name>A0A8C7N0B9_ONCKI</name>
<dbReference type="AlphaFoldDB" id="A0A8C7N0B9"/>
<feature type="domain" description="C2" evidence="8">
    <location>
        <begin position="134"/>
        <end position="263"/>
    </location>
</feature>
<evidence type="ECO:0000259" key="8">
    <source>
        <dbReference type="PROSITE" id="PS50004"/>
    </source>
</evidence>
<keyword evidence="5 7" id="KW-0472">Membrane</keyword>
<dbReference type="Pfam" id="PF08150">
    <property type="entry name" value="FerB"/>
    <property type="match status" value="1"/>
</dbReference>
<organism evidence="9 10">
    <name type="scientific">Oncorhynchus kisutch</name>
    <name type="common">Coho salmon</name>
    <name type="synonym">Salmo kisutch</name>
    <dbReference type="NCBI Taxonomy" id="8019"/>
    <lineage>
        <taxon>Eukaryota</taxon>
        <taxon>Metazoa</taxon>
        <taxon>Chordata</taxon>
        <taxon>Craniata</taxon>
        <taxon>Vertebrata</taxon>
        <taxon>Euteleostomi</taxon>
        <taxon>Actinopterygii</taxon>
        <taxon>Neopterygii</taxon>
        <taxon>Teleostei</taxon>
        <taxon>Protacanthopterygii</taxon>
        <taxon>Salmoniformes</taxon>
        <taxon>Salmonidae</taxon>
        <taxon>Salmoninae</taxon>
        <taxon>Oncorhynchus</taxon>
    </lineage>
</organism>
<comment type="subcellular location">
    <subcellularLocation>
        <location evidence="1">Membrane</location>
        <topology evidence="1">Single-pass membrane protein</topology>
    </subcellularLocation>
</comment>
<dbReference type="PANTHER" id="PTHR12546:SF37">
    <property type="entry name" value="FER-1-LIKE 6 (C. ELEGANS)"/>
    <property type="match status" value="1"/>
</dbReference>
<evidence type="ECO:0000256" key="4">
    <source>
        <dbReference type="ARBA" id="ARBA00022989"/>
    </source>
</evidence>
<dbReference type="GO" id="GO:0016020">
    <property type="term" value="C:membrane"/>
    <property type="evidence" value="ECO:0007669"/>
    <property type="project" value="UniProtKB-SubCell"/>
</dbReference>
<dbReference type="Gene3D" id="2.60.40.150">
    <property type="entry name" value="C2 domain"/>
    <property type="match status" value="3"/>
</dbReference>
<dbReference type="GO" id="GO:0007009">
    <property type="term" value="P:plasma membrane organization"/>
    <property type="evidence" value="ECO:0007669"/>
    <property type="project" value="TreeGrafter"/>
</dbReference>
<dbReference type="InterPro" id="IPR032362">
    <property type="entry name" value="Ferlin_C"/>
</dbReference>
<dbReference type="InterPro" id="IPR055072">
    <property type="entry name" value="Ferlin_DSRM"/>
</dbReference>
<feature type="transmembrane region" description="Helical" evidence="7">
    <location>
        <begin position="1056"/>
        <end position="1077"/>
    </location>
</feature>
<dbReference type="InterPro" id="IPR035892">
    <property type="entry name" value="C2_domain_sf"/>
</dbReference>
<feature type="domain" description="C2" evidence="8">
    <location>
        <begin position="574"/>
        <end position="693"/>
    </location>
</feature>
<dbReference type="SMART" id="SM01201">
    <property type="entry name" value="FerB"/>
    <property type="match status" value="1"/>
</dbReference>
<dbReference type="CDD" id="cd04037">
    <property type="entry name" value="C2E_Ferlin"/>
    <property type="match status" value="1"/>
</dbReference>
<evidence type="ECO:0000313" key="10">
    <source>
        <dbReference type="Proteomes" id="UP000694557"/>
    </source>
</evidence>
<dbReference type="InterPro" id="IPR037725">
    <property type="entry name" value="C2F_Ferlin"/>
</dbReference>
<sequence length="1080" mass="123066">AEGKVRMNHLTVLDKKRLTMCKQELVGALASRPYLLRDSIPQHTIPDVFVWMLSNNKRVAYARISARDLIYSASPEERGKDCGKIQTLFLKPPGKRVAGWSVQAKLDVYLWLGSCRDSSHVLDNLPGGFEPKGGATEEQLLPAILPVHLHKFQMRAHMYQARGLIAADSTGLSDPFARVTFLTHSHTTAIINQTLTPTWNQMLLMTRVTLHGDLAHLEQEPPCIVIEVYDDDALGKAEYLGSTVAVPVVRVSEQPYSPPQLQYSPLFSGFQSGGELLGAFELIQIPESGEEYLPALDEPDGQIYPVPGNIRPVLSRYRLEVLFWGLRELKKVQLLSVDRPQVFIECAGKSLRSSVIQSYKTNPNFTTLVDAFDLLPENENLHPPLNISVVDWRAFGRSTVVGNYTINNLKPFKYTPPPALSAPTSPHTHAHTHARTHTHTNTLTSILRIKQEWRKSSRKSTKRRKRTVADESGDNVLDWWSKYYASVDKRQQVKVSKHYWSMCWTVVGPCLYDKELEAEFGPFDDWVNTFELFRGKANDEVGRSNEERFVGKFKGRFCLYKLTEEDDEWEESPNSGQFKITRGIPPNTSVKVLIRVYIVSASNLHPADTDGKSDPYIVLRLGKTEIKDRDNYIPKQLNPVFGRSFEIQATFPKDSLLTTLIYDHDTIGTDDLIGETCIDLENRFYSRHRATCGLPTEYSIDGYNAWRDATKPSELLTTLCKENRLDGPYFRPGKITIGGNVFAGKTLFMDEEQTVESYEHLALKILHRWPEIPGVGCRLVPEHIETRTLYNKARPGMDQGQLQMWVDMFPMDMPHPRPSVDISPRKPKGFELRIIIWNTEDVILEDTNILTGTQSSDIYVKGWLKGFEDDRQETDVHYNSLTGEGNFNWRLVFPFNYLPAEKMVVVSKRGSIFSLDKTEQKLPAMLVMQVWDFDRLSSDDFLGTVELDLHGFPRGAKSAKACKMDMLMDSVETISIFQQKRSRGWWPFVKAGELTGKVEAEFHLVTSEEAEKNPVGRARKEPEPLEKPNRPDTSFSWFVNPFKCFFHLIWRNYKKYIIIALVLLITALFIALLLYTLSTS</sequence>
<dbReference type="InterPro" id="IPR037723">
    <property type="entry name" value="C2D_Ferlin"/>
</dbReference>
<keyword evidence="4 7" id="KW-1133">Transmembrane helix</keyword>